<organism evidence="7 8">
    <name type="scientific">Paraburkholderia fynbosensis</name>
    <dbReference type="NCBI Taxonomy" id="1200993"/>
    <lineage>
        <taxon>Bacteria</taxon>
        <taxon>Pseudomonadati</taxon>
        <taxon>Pseudomonadota</taxon>
        <taxon>Betaproteobacteria</taxon>
        <taxon>Burkholderiales</taxon>
        <taxon>Burkholderiaceae</taxon>
        <taxon>Paraburkholderia</taxon>
    </lineage>
</organism>
<proteinExistence type="predicted"/>
<dbReference type="AlphaFoldDB" id="A0A6J5GU26"/>
<dbReference type="PANTHER" id="PTHR43875">
    <property type="entry name" value="MALTODEXTRIN IMPORT ATP-BINDING PROTEIN MSMX"/>
    <property type="match status" value="1"/>
</dbReference>
<dbReference type="Pfam" id="PF00005">
    <property type="entry name" value="ABC_tran"/>
    <property type="match status" value="1"/>
</dbReference>
<evidence type="ECO:0000256" key="2">
    <source>
        <dbReference type="ARBA" id="ARBA00022475"/>
    </source>
</evidence>
<gene>
    <name evidence="7" type="primary">potA_5</name>
    <name evidence="7" type="ORF">LMG27177_06192</name>
</gene>
<dbReference type="GO" id="GO:0140359">
    <property type="term" value="F:ABC-type transporter activity"/>
    <property type="evidence" value="ECO:0007669"/>
    <property type="project" value="UniProtKB-ARBA"/>
</dbReference>
<dbReference type="SMART" id="SM00382">
    <property type="entry name" value="AAA"/>
    <property type="match status" value="1"/>
</dbReference>
<dbReference type="GO" id="GO:0055052">
    <property type="term" value="C:ATP-binding cassette (ABC) transporter complex, substrate-binding subunit-containing"/>
    <property type="evidence" value="ECO:0007669"/>
    <property type="project" value="TreeGrafter"/>
</dbReference>
<keyword evidence="3" id="KW-0997">Cell inner membrane</keyword>
<evidence type="ECO:0000256" key="3">
    <source>
        <dbReference type="ARBA" id="ARBA00022519"/>
    </source>
</evidence>
<feature type="domain" description="ABC transporter" evidence="6">
    <location>
        <begin position="4"/>
        <end position="240"/>
    </location>
</feature>
<sequence>MSNITLENVSRAFGSNVVVDGVNLNISPGEFVTLLGPSGCGKTTTLRMVAGLERNSGGTIKIGDAVVSDASQKIFVPPERRSLGMVFQSYAIWPHMTVFENVAYPLKVRRMPERDIRTKVDKALRLVEMERFAERPAPALSGGQQQRIAIARALVFEPKVLLLDEPMSNLDSRLRTQMGDDFRELQQRLKITTLYVTHDQAEAMSLSDRVAVMSGGEILQISAPSEIYHRPANRQVAEFFGSPNLLKAMVVGSSKRPDGLFNVRVRGSGWQGSCTGERDVAPFSEITVMIRSENFRCEAGLAVETGDVIHLSGTVKESVFRGPTRSLAIANGEQCIRVEAPSMTNPAVGSEITLFAKSEGAWVLDS</sequence>
<evidence type="ECO:0000256" key="4">
    <source>
        <dbReference type="ARBA" id="ARBA00022741"/>
    </source>
</evidence>
<evidence type="ECO:0000256" key="5">
    <source>
        <dbReference type="ARBA" id="ARBA00022840"/>
    </source>
</evidence>
<dbReference type="Gene3D" id="2.40.50.100">
    <property type="match status" value="1"/>
</dbReference>
<dbReference type="InterPro" id="IPR003439">
    <property type="entry name" value="ABC_transporter-like_ATP-bd"/>
</dbReference>
<dbReference type="GO" id="GO:0005524">
    <property type="term" value="F:ATP binding"/>
    <property type="evidence" value="ECO:0007669"/>
    <property type="project" value="UniProtKB-KW"/>
</dbReference>
<keyword evidence="2" id="KW-1003">Cell membrane</keyword>
<accession>A0A6J5GU26</accession>
<name>A0A6J5GU26_9BURK</name>
<dbReference type="SUPFAM" id="SSF50331">
    <property type="entry name" value="MOP-like"/>
    <property type="match status" value="1"/>
</dbReference>
<keyword evidence="1" id="KW-0813">Transport</keyword>
<dbReference type="EMBL" id="CADIKI010000024">
    <property type="protein sequence ID" value="CAB3806922.1"/>
    <property type="molecule type" value="Genomic_DNA"/>
</dbReference>
<dbReference type="Gene3D" id="3.40.50.300">
    <property type="entry name" value="P-loop containing nucleotide triphosphate hydrolases"/>
    <property type="match status" value="1"/>
</dbReference>
<evidence type="ECO:0000259" key="6">
    <source>
        <dbReference type="PROSITE" id="PS50893"/>
    </source>
</evidence>
<dbReference type="InterPro" id="IPR003593">
    <property type="entry name" value="AAA+_ATPase"/>
</dbReference>
<keyword evidence="5 7" id="KW-0067">ATP-binding</keyword>
<dbReference type="FunFam" id="3.40.50.300:FF:000042">
    <property type="entry name" value="Maltose/maltodextrin ABC transporter, ATP-binding protein"/>
    <property type="match status" value="1"/>
</dbReference>
<dbReference type="InterPro" id="IPR047641">
    <property type="entry name" value="ABC_transpr_MalK/UgpC-like"/>
</dbReference>
<dbReference type="PANTHER" id="PTHR43875:SF4">
    <property type="entry name" value="GLUCOSE IMPORT ATP-BINDING PROTEIN GLCV"/>
    <property type="match status" value="1"/>
</dbReference>
<dbReference type="SUPFAM" id="SSF52540">
    <property type="entry name" value="P-loop containing nucleoside triphosphate hydrolases"/>
    <property type="match status" value="1"/>
</dbReference>
<reference evidence="7 8" key="1">
    <citation type="submission" date="2020-04" db="EMBL/GenBank/DDBJ databases">
        <authorList>
            <person name="De Canck E."/>
        </authorList>
    </citation>
    <scope>NUCLEOTIDE SEQUENCE [LARGE SCALE GENOMIC DNA]</scope>
    <source>
        <strain evidence="7 8">LMG 27177</strain>
    </source>
</reference>
<protein>
    <submittedName>
        <fullName evidence="7">Spermidine/putrescine import ATP-binding protein PotA</fullName>
    </submittedName>
</protein>
<dbReference type="PROSITE" id="PS00211">
    <property type="entry name" value="ABC_TRANSPORTER_1"/>
    <property type="match status" value="1"/>
</dbReference>
<keyword evidence="8" id="KW-1185">Reference proteome</keyword>
<dbReference type="InterPro" id="IPR027417">
    <property type="entry name" value="P-loop_NTPase"/>
</dbReference>
<dbReference type="PROSITE" id="PS50893">
    <property type="entry name" value="ABC_TRANSPORTER_2"/>
    <property type="match status" value="1"/>
</dbReference>
<evidence type="ECO:0000256" key="1">
    <source>
        <dbReference type="ARBA" id="ARBA00022448"/>
    </source>
</evidence>
<evidence type="ECO:0000313" key="7">
    <source>
        <dbReference type="EMBL" id="CAB3806922.1"/>
    </source>
</evidence>
<keyword evidence="4" id="KW-0547">Nucleotide-binding</keyword>
<dbReference type="RefSeq" id="WP_175165308.1">
    <property type="nucleotide sequence ID" value="NZ_CADIKI010000024.1"/>
</dbReference>
<keyword evidence="3" id="KW-0472">Membrane</keyword>
<evidence type="ECO:0000313" key="8">
    <source>
        <dbReference type="Proteomes" id="UP000494252"/>
    </source>
</evidence>
<dbReference type="InterPro" id="IPR017871">
    <property type="entry name" value="ABC_transporter-like_CS"/>
</dbReference>
<dbReference type="GO" id="GO:0016887">
    <property type="term" value="F:ATP hydrolysis activity"/>
    <property type="evidence" value="ECO:0007669"/>
    <property type="project" value="InterPro"/>
</dbReference>
<dbReference type="Proteomes" id="UP000494252">
    <property type="component" value="Unassembled WGS sequence"/>
</dbReference>
<dbReference type="InterPro" id="IPR008995">
    <property type="entry name" value="Mo/tungstate-bd_C_term_dom"/>
</dbReference>